<comment type="similarity">
    <text evidence="1">Belongs to the gamma-glutamylcyclotransferase family. ChaC subfamily.</text>
</comment>
<evidence type="ECO:0000256" key="1">
    <source>
        <dbReference type="ARBA" id="ARBA00009662"/>
    </source>
</evidence>
<dbReference type="EMBL" id="CAJRST010002224">
    <property type="protein sequence ID" value="CAG5866336.1"/>
    <property type="molecule type" value="Genomic_DNA"/>
</dbReference>
<dbReference type="SUPFAM" id="SSF110857">
    <property type="entry name" value="Gamma-glutamyl cyclotransferase-like"/>
    <property type="match status" value="1"/>
</dbReference>
<dbReference type="PANTHER" id="PTHR12192:SF26">
    <property type="entry name" value="GLUTATHIONE-SPECIFIC GAMMA-GLUTAMYLCYCLOTRANSFERASE 1"/>
    <property type="match status" value="1"/>
</dbReference>
<dbReference type="InterPro" id="IPR006840">
    <property type="entry name" value="ChaC"/>
</dbReference>
<evidence type="ECO:0000313" key="5">
    <source>
        <dbReference type="EMBL" id="CAG5866336.1"/>
    </source>
</evidence>
<sequence length="228" mass="26041">MDDKSCDVKVLFLTHTQVSTMKSQEIVREQSSLWIFGYGSLVWKPDFPFIRSKIGYIEGYKRRFWHGDDFHRGDKERPARVVTLVADKEASTWGVAYEVPESQIKESLQYLNMREVVLGGYKTEMVEFNPKEKSQGPLLALVYIATSDNPIYLGPASDKEIAAQISICRGNTGHNMEYLLRLVEFMRLCCPEVEDEHLFSIEAAVMNIFQDYGGIRTPDQKSLLLGTV</sequence>
<organism evidence="5 6">
    <name type="scientific">Menidia menidia</name>
    <name type="common">Atlantic silverside</name>
    <dbReference type="NCBI Taxonomy" id="238744"/>
    <lineage>
        <taxon>Eukaryota</taxon>
        <taxon>Metazoa</taxon>
        <taxon>Chordata</taxon>
        <taxon>Craniata</taxon>
        <taxon>Vertebrata</taxon>
        <taxon>Euteleostomi</taxon>
        <taxon>Actinopterygii</taxon>
        <taxon>Neopterygii</taxon>
        <taxon>Teleostei</taxon>
        <taxon>Neoteleostei</taxon>
        <taxon>Acanthomorphata</taxon>
        <taxon>Ovalentaria</taxon>
        <taxon>Atherinomorphae</taxon>
        <taxon>Atheriniformes</taxon>
        <taxon>Atherinopsidae</taxon>
        <taxon>Menidiinae</taxon>
        <taxon>Menidia</taxon>
    </lineage>
</organism>
<dbReference type="GO" id="GO:0006751">
    <property type="term" value="P:glutathione catabolic process"/>
    <property type="evidence" value="ECO:0007669"/>
    <property type="project" value="UniProtKB-UniRule"/>
</dbReference>
<dbReference type="GO" id="GO:0003839">
    <property type="term" value="F:gamma-glutamylcyclotransferase activity"/>
    <property type="evidence" value="ECO:0007669"/>
    <property type="project" value="UniProtKB-UniRule"/>
</dbReference>
<evidence type="ECO:0000256" key="4">
    <source>
        <dbReference type="RuleBase" id="RU363081"/>
    </source>
</evidence>
<dbReference type="InterPro" id="IPR013024">
    <property type="entry name" value="GGCT-like"/>
</dbReference>
<keyword evidence="2 4" id="KW-0456">Lyase</keyword>
<dbReference type="EC" id="4.3.2.7" evidence="4"/>
<dbReference type="OrthoDB" id="1933483at2759"/>
<dbReference type="Pfam" id="PF04752">
    <property type="entry name" value="ChaC"/>
    <property type="match status" value="1"/>
</dbReference>
<reference evidence="5" key="1">
    <citation type="submission" date="2021-05" db="EMBL/GenBank/DDBJ databases">
        <authorList>
            <person name="Tigano A."/>
        </authorList>
    </citation>
    <scope>NUCLEOTIDE SEQUENCE</scope>
</reference>
<name>A0A8S4AL57_9TELE</name>
<keyword evidence="6" id="KW-1185">Reference proteome</keyword>
<accession>A0A8S4AL57</accession>
<dbReference type="CDD" id="cd06661">
    <property type="entry name" value="GGCT_like"/>
    <property type="match status" value="1"/>
</dbReference>
<gene>
    <name evidence="5" type="ORF">MMEN_LOCUS3071</name>
</gene>
<dbReference type="Proteomes" id="UP000677803">
    <property type="component" value="Unassembled WGS sequence"/>
</dbReference>
<comment type="function">
    <text evidence="4">Catalyzes the cleavage of glutathione into 5-oxo-L-proline and a Cys-Gly dipeptide. Acts specifically on glutathione, but not on other gamma-glutamyl peptides.</text>
</comment>
<comment type="caution">
    <text evidence="5">The sequence shown here is derived from an EMBL/GenBank/DDBJ whole genome shotgun (WGS) entry which is preliminary data.</text>
</comment>
<comment type="catalytic activity">
    <reaction evidence="3 4">
        <text>glutathione = L-cysteinylglycine + 5-oxo-L-proline</text>
        <dbReference type="Rhea" id="RHEA:47724"/>
        <dbReference type="ChEBI" id="CHEBI:57925"/>
        <dbReference type="ChEBI" id="CHEBI:58402"/>
        <dbReference type="ChEBI" id="CHEBI:61694"/>
        <dbReference type="EC" id="4.3.2.7"/>
    </reaction>
</comment>
<protein>
    <recommendedName>
        <fullName evidence="4">Gamma-glutamylcyclotransferase</fullName>
        <ecNumber evidence="4">4.3.2.7</ecNumber>
    </recommendedName>
</protein>
<dbReference type="Gene3D" id="3.10.490.10">
    <property type="entry name" value="Gamma-glutamyl cyclotransferase-like"/>
    <property type="match status" value="1"/>
</dbReference>
<dbReference type="GO" id="GO:0005737">
    <property type="term" value="C:cytoplasm"/>
    <property type="evidence" value="ECO:0007669"/>
    <property type="project" value="TreeGrafter"/>
</dbReference>
<dbReference type="InterPro" id="IPR036568">
    <property type="entry name" value="GGCT-like_sf"/>
</dbReference>
<dbReference type="PANTHER" id="PTHR12192">
    <property type="entry name" value="CATION TRANSPORT PROTEIN CHAC-RELATED"/>
    <property type="match status" value="1"/>
</dbReference>
<dbReference type="GO" id="GO:0061928">
    <property type="term" value="F:glutathione specific gamma-glutamylcyclotransferase activity"/>
    <property type="evidence" value="ECO:0007669"/>
    <property type="project" value="UniProtKB-EC"/>
</dbReference>
<evidence type="ECO:0000256" key="2">
    <source>
        <dbReference type="ARBA" id="ARBA00023239"/>
    </source>
</evidence>
<evidence type="ECO:0000256" key="3">
    <source>
        <dbReference type="ARBA" id="ARBA00048073"/>
    </source>
</evidence>
<dbReference type="AlphaFoldDB" id="A0A8S4AL57"/>
<evidence type="ECO:0000313" key="6">
    <source>
        <dbReference type="Proteomes" id="UP000677803"/>
    </source>
</evidence>
<proteinExistence type="inferred from homology"/>